<evidence type="ECO:0000313" key="1">
    <source>
        <dbReference type="EMBL" id="DBA01083.1"/>
    </source>
</evidence>
<reference evidence="1" key="2">
    <citation type="journal article" date="2023" name="Microbiol Resour">
        <title>Decontamination and Annotation of the Draft Genome Sequence of the Oomycete Lagenidium giganteum ARSEF 373.</title>
        <authorList>
            <person name="Morgan W.R."/>
            <person name="Tartar A."/>
        </authorList>
    </citation>
    <scope>NUCLEOTIDE SEQUENCE</scope>
    <source>
        <strain evidence="1">ARSEF 373</strain>
    </source>
</reference>
<organism evidence="1 2">
    <name type="scientific">Lagenidium giganteum</name>
    <dbReference type="NCBI Taxonomy" id="4803"/>
    <lineage>
        <taxon>Eukaryota</taxon>
        <taxon>Sar</taxon>
        <taxon>Stramenopiles</taxon>
        <taxon>Oomycota</taxon>
        <taxon>Peronosporomycetes</taxon>
        <taxon>Pythiales</taxon>
        <taxon>Pythiaceae</taxon>
    </lineage>
</organism>
<dbReference type="EMBL" id="DAKRPA010000053">
    <property type="protein sequence ID" value="DBA01083.1"/>
    <property type="molecule type" value="Genomic_DNA"/>
</dbReference>
<name>A0AAV2Z6Y0_9STRA</name>
<proteinExistence type="predicted"/>
<accession>A0AAV2Z6Y0</accession>
<evidence type="ECO:0000313" key="2">
    <source>
        <dbReference type="Proteomes" id="UP001146120"/>
    </source>
</evidence>
<protein>
    <submittedName>
        <fullName evidence="1">Uncharacterized protein</fullName>
    </submittedName>
</protein>
<keyword evidence="2" id="KW-1185">Reference proteome</keyword>
<sequence>MISRTSLRLLYVVC</sequence>
<gene>
    <name evidence="1" type="ORF">N0F65_001711</name>
</gene>
<comment type="caution">
    <text evidence="1">The sequence shown here is derived from an EMBL/GenBank/DDBJ whole genome shotgun (WGS) entry which is preliminary data.</text>
</comment>
<dbReference type="Proteomes" id="UP001146120">
    <property type="component" value="Unassembled WGS sequence"/>
</dbReference>
<reference evidence="1" key="1">
    <citation type="submission" date="2022-11" db="EMBL/GenBank/DDBJ databases">
        <authorList>
            <person name="Morgan W.R."/>
            <person name="Tartar A."/>
        </authorList>
    </citation>
    <scope>NUCLEOTIDE SEQUENCE</scope>
    <source>
        <strain evidence="1">ARSEF 373</strain>
    </source>
</reference>